<reference evidence="2 3" key="2">
    <citation type="submission" date="2021-01" db="EMBL/GenBank/DDBJ databases">
        <title>Genomic Encyclopedia of Type Strains, Phase IV (KMG-IV): sequencing the most valuable type-strain genomes for metagenomic binning, comparative biology and taxonomic classification.</title>
        <authorList>
            <person name="Goeker M."/>
        </authorList>
    </citation>
    <scope>NUCLEOTIDE SEQUENCE [LARGE SCALE GENOMIC DNA]</scope>
    <source>
        <strain evidence="2 3">DSM 6130</strain>
    </source>
</reference>
<dbReference type="RefSeq" id="WP_204949186.1">
    <property type="nucleotide sequence ID" value="NZ_BSFF01000002.1"/>
</dbReference>
<comment type="caution">
    <text evidence="1">The sequence shown here is derived from an EMBL/GenBank/DDBJ whole genome shotgun (WGS) entry which is preliminary data.</text>
</comment>
<evidence type="ECO:0000313" key="2">
    <source>
        <dbReference type="EMBL" id="MBM7850810.1"/>
    </source>
</evidence>
<dbReference type="AlphaFoldDB" id="A0A9W6IV06"/>
<evidence type="ECO:0000313" key="1">
    <source>
        <dbReference type="EMBL" id="GLK56104.1"/>
    </source>
</evidence>
<dbReference type="Proteomes" id="UP000758856">
    <property type="component" value="Unassembled WGS sequence"/>
</dbReference>
<dbReference type="InterPro" id="IPR046083">
    <property type="entry name" value="DUF6101"/>
</dbReference>
<protein>
    <submittedName>
        <fullName evidence="1">Uncharacterized protein</fullName>
    </submittedName>
</protein>
<dbReference type="EMBL" id="JAFBCY010000001">
    <property type="protein sequence ID" value="MBM7850810.1"/>
    <property type="molecule type" value="Genomic_DNA"/>
</dbReference>
<sequence length="194" mass="21228">MGRQTEAGAQARVGTGSADRLDPFALPVRFAAPDAAADGGERRVTLEAGRVVVDRMVRSVSMRIAVPLNCFSGVAVRVAPGEKPECDRVEVVLAHRDRALDVPLHESAPGGDGLAEWKSWGRALRLPLLVEELDGRRSTPAKLLGLVEVGRPRPRRRHSLLAGRRPRFLVKRRTGKLTAETKVNRGEREIIARN</sequence>
<dbReference type="EMBL" id="BSFF01000002">
    <property type="protein sequence ID" value="GLK56104.1"/>
    <property type="molecule type" value="Genomic_DNA"/>
</dbReference>
<name>A0A9W6IV06_9HYPH</name>
<evidence type="ECO:0000313" key="3">
    <source>
        <dbReference type="Proteomes" id="UP000758856"/>
    </source>
</evidence>
<accession>A0A9W6IV06</accession>
<evidence type="ECO:0000313" key="4">
    <source>
        <dbReference type="Proteomes" id="UP001143400"/>
    </source>
</evidence>
<keyword evidence="3" id="KW-1185">Reference proteome</keyword>
<gene>
    <name evidence="1" type="ORF">GCM10008170_21230</name>
    <name evidence="2" type="ORF">JOD31_001022</name>
</gene>
<organism evidence="1 4">
    <name type="scientific">Methylopila capsulata</name>
    <dbReference type="NCBI Taxonomy" id="61654"/>
    <lineage>
        <taxon>Bacteria</taxon>
        <taxon>Pseudomonadati</taxon>
        <taxon>Pseudomonadota</taxon>
        <taxon>Alphaproteobacteria</taxon>
        <taxon>Hyphomicrobiales</taxon>
        <taxon>Methylopilaceae</taxon>
        <taxon>Methylopila</taxon>
    </lineage>
</organism>
<reference evidence="1" key="3">
    <citation type="submission" date="2023-01" db="EMBL/GenBank/DDBJ databases">
        <authorList>
            <person name="Sun Q."/>
            <person name="Evtushenko L."/>
        </authorList>
    </citation>
    <scope>NUCLEOTIDE SEQUENCE</scope>
    <source>
        <strain evidence="1">VKM B-1606</strain>
    </source>
</reference>
<reference evidence="1" key="1">
    <citation type="journal article" date="2014" name="Int. J. Syst. Evol. Microbiol.">
        <title>Complete genome sequence of Corynebacterium casei LMG S-19264T (=DSM 44701T), isolated from a smear-ripened cheese.</title>
        <authorList>
            <consortium name="US DOE Joint Genome Institute (JGI-PGF)"/>
            <person name="Walter F."/>
            <person name="Albersmeier A."/>
            <person name="Kalinowski J."/>
            <person name="Ruckert C."/>
        </authorList>
    </citation>
    <scope>NUCLEOTIDE SEQUENCE</scope>
    <source>
        <strain evidence="1">VKM B-1606</strain>
    </source>
</reference>
<dbReference type="Pfam" id="PF19596">
    <property type="entry name" value="DUF6101"/>
    <property type="match status" value="1"/>
</dbReference>
<proteinExistence type="predicted"/>
<dbReference type="Proteomes" id="UP001143400">
    <property type="component" value="Unassembled WGS sequence"/>
</dbReference>